<gene>
    <name evidence="4" type="ORF">PV08_02659</name>
</gene>
<dbReference type="InterPro" id="IPR029058">
    <property type="entry name" value="AB_hydrolase_fold"/>
</dbReference>
<evidence type="ECO:0000313" key="4">
    <source>
        <dbReference type="EMBL" id="KIW18371.1"/>
    </source>
</evidence>
<evidence type="ECO:0000256" key="1">
    <source>
        <dbReference type="ARBA" id="ARBA00022801"/>
    </source>
</evidence>
<dbReference type="GeneID" id="27329742"/>
<dbReference type="EMBL" id="KN847493">
    <property type="protein sequence ID" value="KIW18371.1"/>
    <property type="molecule type" value="Genomic_DNA"/>
</dbReference>
<dbReference type="Gene3D" id="1.10.10.800">
    <property type="match status" value="1"/>
</dbReference>
<dbReference type="SUPFAM" id="SSF53474">
    <property type="entry name" value="alpha/beta-Hydrolases"/>
    <property type="match status" value="1"/>
</dbReference>
<keyword evidence="1" id="KW-0378">Hydrolase</keyword>
<dbReference type="HOGENOM" id="CLU_440067_0_0_1"/>
<feature type="domain" description="AB hydrolase-1" evidence="3">
    <location>
        <begin position="63"/>
        <end position="179"/>
    </location>
</feature>
<dbReference type="RefSeq" id="XP_016238587.1">
    <property type="nucleotide sequence ID" value="XM_016377017.1"/>
</dbReference>
<dbReference type="Proteomes" id="UP000053328">
    <property type="component" value="Unassembled WGS sequence"/>
</dbReference>
<organism evidence="4 5">
    <name type="scientific">Exophiala spinifera</name>
    <dbReference type="NCBI Taxonomy" id="91928"/>
    <lineage>
        <taxon>Eukaryota</taxon>
        <taxon>Fungi</taxon>
        <taxon>Dikarya</taxon>
        <taxon>Ascomycota</taxon>
        <taxon>Pezizomycotina</taxon>
        <taxon>Eurotiomycetes</taxon>
        <taxon>Chaetothyriomycetidae</taxon>
        <taxon>Chaetothyriales</taxon>
        <taxon>Herpotrichiellaceae</taxon>
        <taxon>Exophiala</taxon>
    </lineage>
</organism>
<dbReference type="InterPro" id="IPR000073">
    <property type="entry name" value="AB_hydrolase_1"/>
</dbReference>
<dbReference type="GO" id="GO:0016788">
    <property type="term" value="F:hydrolase activity, acting on ester bonds"/>
    <property type="evidence" value="ECO:0007669"/>
    <property type="project" value="UniProtKB-ARBA"/>
</dbReference>
<name>A0A0D1YSV7_9EURO</name>
<comment type="similarity">
    <text evidence="2">Belongs to the AB hydrolase superfamily. FUS2 hydrolase family.</text>
</comment>
<evidence type="ECO:0000313" key="5">
    <source>
        <dbReference type="Proteomes" id="UP000053328"/>
    </source>
</evidence>
<dbReference type="VEuPathDB" id="FungiDB:PV08_02659"/>
<dbReference type="STRING" id="91928.A0A0D1YSV7"/>
<evidence type="ECO:0000259" key="3">
    <source>
        <dbReference type="Pfam" id="PF00561"/>
    </source>
</evidence>
<evidence type="ECO:0000256" key="2">
    <source>
        <dbReference type="ARBA" id="ARBA00038115"/>
    </source>
</evidence>
<protein>
    <recommendedName>
        <fullName evidence="3">AB hydrolase-1 domain-containing protein</fullName>
    </recommendedName>
</protein>
<dbReference type="PANTHER" id="PTHR22946">
    <property type="entry name" value="DIENELACTONE HYDROLASE DOMAIN-CONTAINING PROTEIN-RELATED"/>
    <property type="match status" value="1"/>
</dbReference>
<proteinExistence type="inferred from homology"/>
<dbReference type="Gene3D" id="3.40.50.1820">
    <property type="entry name" value="alpha/beta hydrolase"/>
    <property type="match status" value="1"/>
</dbReference>
<dbReference type="OrthoDB" id="2498029at2759"/>
<dbReference type="Pfam" id="PF00561">
    <property type="entry name" value="Abhydrolase_1"/>
    <property type="match status" value="1"/>
</dbReference>
<dbReference type="PANTHER" id="PTHR22946:SF9">
    <property type="entry name" value="POLYKETIDE TRANSFERASE AF380"/>
    <property type="match status" value="1"/>
</dbReference>
<keyword evidence="5" id="KW-1185">Reference proteome</keyword>
<sequence>MSRTDVEFKTSDNVTLRGWFFTPSKVAPGTELPCVILSHGVSCVKEMGLGDVAAKYVSDMNIACLVYDYRGFGASDTAPHMPRQEINTWLQANDIRDAITYLQMRDDVDKAKIVVWGYSLGAMYSVYVAGVDRRVKAVVAIGPGMSGDEICKRLAPPHALNAMQGLFEMDRIARVKGGEPIKVPVVSIEGGQCLLPSPESTAFFREWIGKDEERGWRNELTLRSLDDLSTYATPMAHLGKMSPTPVFFGVAARDTNSPPDMVMKQYQKLTEPKEYAIVDADHYELMGKARDILHPREVAFLKKWLSLFGDFDINGNLDTIKGIFAEQWAYPSMLWHPSYYRSNGYANSAQFMHSDGSTVINTSWFKFNIIQVDPVQAFPKKQSVWNKYEWYEMIFHVYAQLNRGIVAFCLNTPEIFRDNLVDMMSSGKCDTTEDAAPLLQDMILAEVVKMYDHAVWTIRDHVRKLEKDRDITGAYRDFPKLHDLARHIIHSCEVLGVACDNVTELIDARRGGCSSPSTNSGAIQLLRCPHNDIQIAVSLRSLRNLQRRSDALKARLTNEINLGFNLVVQSDSSSMKTISLITLAFLPATFVSASDFH</sequence>
<accession>A0A0D1YSV7</accession>
<dbReference type="AlphaFoldDB" id="A0A0D1YSV7"/>
<reference evidence="4 5" key="1">
    <citation type="submission" date="2015-01" db="EMBL/GenBank/DDBJ databases">
        <title>The Genome Sequence of Exophiala spinifera CBS89968.</title>
        <authorList>
            <consortium name="The Broad Institute Genomics Platform"/>
            <person name="Cuomo C."/>
            <person name="de Hoog S."/>
            <person name="Gorbushina A."/>
            <person name="Stielow B."/>
            <person name="Teixiera M."/>
            <person name="Abouelleil A."/>
            <person name="Chapman S.B."/>
            <person name="Priest M."/>
            <person name="Young S.K."/>
            <person name="Wortman J."/>
            <person name="Nusbaum C."/>
            <person name="Birren B."/>
        </authorList>
    </citation>
    <scope>NUCLEOTIDE SEQUENCE [LARGE SCALE GENOMIC DNA]</scope>
    <source>
        <strain evidence="4 5">CBS 89968</strain>
    </source>
</reference>
<dbReference type="InterPro" id="IPR050261">
    <property type="entry name" value="FrsA_esterase"/>
</dbReference>